<reference evidence="12 13" key="1">
    <citation type="submission" date="2022-10" db="EMBL/GenBank/DDBJ databases">
        <title>Comparative genomics and taxonomic characterization of three novel marine species of genus Reichenbachiella exhibiting antioxidant and polysaccharide degradation activities.</title>
        <authorList>
            <person name="Muhammad N."/>
            <person name="Lee Y.-J."/>
            <person name="Ko J."/>
            <person name="Kim S.-G."/>
        </authorList>
    </citation>
    <scope>NUCLEOTIDE SEQUENCE [LARGE SCALE GENOMIC DNA]</scope>
    <source>
        <strain evidence="12 13">ABR2-5</strain>
    </source>
</reference>
<keyword evidence="4" id="KW-1003">Cell membrane</keyword>
<evidence type="ECO:0000256" key="2">
    <source>
        <dbReference type="ARBA" id="ARBA00006555"/>
    </source>
</evidence>
<evidence type="ECO:0000256" key="6">
    <source>
        <dbReference type="ARBA" id="ARBA00022692"/>
    </source>
</evidence>
<evidence type="ECO:0000256" key="1">
    <source>
        <dbReference type="ARBA" id="ARBA00004383"/>
    </source>
</evidence>
<dbReference type="Pfam" id="PF03544">
    <property type="entry name" value="TonB_C"/>
    <property type="match status" value="1"/>
</dbReference>
<evidence type="ECO:0000259" key="11">
    <source>
        <dbReference type="PROSITE" id="PS52015"/>
    </source>
</evidence>
<comment type="similarity">
    <text evidence="2">Belongs to the TonB family.</text>
</comment>
<dbReference type="RefSeq" id="WP_264137328.1">
    <property type="nucleotide sequence ID" value="NZ_JAOYOD010000001.1"/>
</dbReference>
<dbReference type="NCBIfam" id="TIGR01352">
    <property type="entry name" value="tonB_Cterm"/>
    <property type="match status" value="1"/>
</dbReference>
<keyword evidence="7" id="KW-0653">Protein transport</keyword>
<dbReference type="Proteomes" id="UP001300692">
    <property type="component" value="Unassembled WGS sequence"/>
</dbReference>
<evidence type="ECO:0000256" key="4">
    <source>
        <dbReference type="ARBA" id="ARBA00022475"/>
    </source>
</evidence>
<dbReference type="InterPro" id="IPR051045">
    <property type="entry name" value="TonB-dependent_transducer"/>
</dbReference>
<accession>A0ABT3CSN8</accession>
<feature type="chain" id="PRO_5045170670" evidence="10">
    <location>
        <begin position="33"/>
        <end position="229"/>
    </location>
</feature>
<sequence>MHFIKNITKPKSLVDKLFITCLCLVAPLWVHAQDASYDDIEKTQDEIESIYVNIYRIMDEYPEATFNLDYPNKVQIYGVTDMTDKKQLKTYLLNLETLKSDILNLSNRTGVYYVSETDPKPEMGYKDFYSQLYSELGYPEKAKDRGVEGTIFVKFVVDSDGEISNAIVAEDIEDADEYVINALSKEAKDAILSTSGDWKPATVGGLSVASWVVVPVQFKLKSPYFQPIY</sequence>
<comment type="caution">
    <text evidence="12">The sequence shown here is derived from an EMBL/GenBank/DDBJ whole genome shotgun (WGS) entry which is preliminary data.</text>
</comment>
<evidence type="ECO:0000256" key="9">
    <source>
        <dbReference type="ARBA" id="ARBA00023136"/>
    </source>
</evidence>
<gene>
    <name evidence="12" type="ORF">N7U62_07620</name>
</gene>
<dbReference type="InterPro" id="IPR037682">
    <property type="entry name" value="TonB_C"/>
</dbReference>
<evidence type="ECO:0000313" key="13">
    <source>
        <dbReference type="Proteomes" id="UP001300692"/>
    </source>
</evidence>
<dbReference type="InterPro" id="IPR006260">
    <property type="entry name" value="TonB/TolA_C"/>
</dbReference>
<evidence type="ECO:0000256" key="10">
    <source>
        <dbReference type="SAM" id="SignalP"/>
    </source>
</evidence>
<proteinExistence type="inferred from homology"/>
<comment type="subcellular location">
    <subcellularLocation>
        <location evidence="1">Cell inner membrane</location>
        <topology evidence="1">Single-pass membrane protein</topology>
        <orientation evidence="1">Periplasmic side</orientation>
    </subcellularLocation>
</comment>
<keyword evidence="13" id="KW-1185">Reference proteome</keyword>
<keyword evidence="10" id="KW-0732">Signal</keyword>
<protein>
    <submittedName>
        <fullName evidence="12">Energy transducer TonB</fullName>
    </submittedName>
</protein>
<dbReference type="Gene3D" id="3.30.1150.10">
    <property type="match status" value="1"/>
</dbReference>
<feature type="domain" description="TonB C-terminal" evidence="11">
    <location>
        <begin position="123"/>
        <end position="227"/>
    </location>
</feature>
<organism evidence="12 13">
    <name type="scientific">Reichenbachiella ulvae</name>
    <dbReference type="NCBI Taxonomy" id="2980104"/>
    <lineage>
        <taxon>Bacteria</taxon>
        <taxon>Pseudomonadati</taxon>
        <taxon>Bacteroidota</taxon>
        <taxon>Cytophagia</taxon>
        <taxon>Cytophagales</taxon>
        <taxon>Reichenbachiellaceae</taxon>
        <taxon>Reichenbachiella</taxon>
    </lineage>
</organism>
<evidence type="ECO:0000313" key="12">
    <source>
        <dbReference type="EMBL" id="MCV9386524.1"/>
    </source>
</evidence>
<dbReference type="EMBL" id="JAOYOD010000001">
    <property type="protein sequence ID" value="MCV9386524.1"/>
    <property type="molecule type" value="Genomic_DNA"/>
</dbReference>
<keyword evidence="9" id="KW-0472">Membrane</keyword>
<dbReference type="PANTHER" id="PTHR33446:SF2">
    <property type="entry name" value="PROTEIN TONB"/>
    <property type="match status" value="1"/>
</dbReference>
<keyword evidence="8" id="KW-1133">Transmembrane helix</keyword>
<dbReference type="SUPFAM" id="SSF74653">
    <property type="entry name" value="TolA/TonB C-terminal domain"/>
    <property type="match status" value="1"/>
</dbReference>
<dbReference type="PANTHER" id="PTHR33446">
    <property type="entry name" value="PROTEIN TONB-RELATED"/>
    <property type="match status" value="1"/>
</dbReference>
<keyword evidence="6" id="KW-0812">Transmembrane</keyword>
<evidence type="ECO:0000256" key="5">
    <source>
        <dbReference type="ARBA" id="ARBA00022519"/>
    </source>
</evidence>
<evidence type="ECO:0000256" key="7">
    <source>
        <dbReference type="ARBA" id="ARBA00022927"/>
    </source>
</evidence>
<keyword evidence="5" id="KW-0997">Cell inner membrane</keyword>
<dbReference type="PROSITE" id="PS52015">
    <property type="entry name" value="TONB_CTD"/>
    <property type="match status" value="1"/>
</dbReference>
<evidence type="ECO:0000256" key="8">
    <source>
        <dbReference type="ARBA" id="ARBA00022989"/>
    </source>
</evidence>
<keyword evidence="3" id="KW-0813">Transport</keyword>
<feature type="signal peptide" evidence="10">
    <location>
        <begin position="1"/>
        <end position="32"/>
    </location>
</feature>
<evidence type="ECO:0000256" key="3">
    <source>
        <dbReference type="ARBA" id="ARBA00022448"/>
    </source>
</evidence>
<name>A0ABT3CSN8_9BACT</name>